<evidence type="ECO:0000256" key="8">
    <source>
        <dbReference type="ARBA" id="ARBA00023317"/>
    </source>
</evidence>
<evidence type="ECO:0000256" key="6">
    <source>
        <dbReference type="ARBA" id="ARBA00023239"/>
    </source>
</evidence>
<organism evidence="9">
    <name type="scientific">viral metagenome</name>
    <dbReference type="NCBI Taxonomy" id="1070528"/>
    <lineage>
        <taxon>unclassified sequences</taxon>
        <taxon>metagenomes</taxon>
        <taxon>organismal metagenomes</taxon>
    </lineage>
</organism>
<dbReference type="NCBIfam" id="TIGR03330">
    <property type="entry name" value="SAM_DCase_Bsu"/>
    <property type="match status" value="1"/>
</dbReference>
<dbReference type="InterPro" id="IPR016067">
    <property type="entry name" value="S-AdoMet_deCO2ase_core"/>
</dbReference>
<evidence type="ECO:0000256" key="3">
    <source>
        <dbReference type="ARBA" id="ARBA00022813"/>
    </source>
</evidence>
<dbReference type="Pfam" id="PF02675">
    <property type="entry name" value="AdoMet_dc"/>
    <property type="match status" value="1"/>
</dbReference>
<keyword evidence="8" id="KW-0670">Pyruvate</keyword>
<keyword evidence="2" id="KW-0210">Decarboxylase</keyword>
<keyword evidence="6" id="KW-0456">Lyase</keyword>
<name>A0A6M3IGE9_9ZZZZ</name>
<keyword evidence="7" id="KW-0704">Schiff base</keyword>
<dbReference type="GO" id="GO:0004014">
    <property type="term" value="F:adenosylmethionine decarboxylase activity"/>
    <property type="evidence" value="ECO:0007669"/>
    <property type="project" value="InterPro"/>
</dbReference>
<keyword evidence="3" id="KW-0068">Autocatalytic cleavage</keyword>
<dbReference type="PANTHER" id="PTHR33866">
    <property type="entry name" value="S-ADENOSYLMETHIONINE DECARBOXYLASE PROENZYME"/>
    <property type="match status" value="1"/>
</dbReference>
<evidence type="ECO:0000256" key="7">
    <source>
        <dbReference type="ARBA" id="ARBA00023270"/>
    </source>
</evidence>
<keyword evidence="5" id="KW-0865">Zymogen</keyword>
<evidence type="ECO:0000256" key="4">
    <source>
        <dbReference type="ARBA" id="ARBA00023115"/>
    </source>
</evidence>
<evidence type="ECO:0000256" key="5">
    <source>
        <dbReference type="ARBA" id="ARBA00023145"/>
    </source>
</evidence>
<gene>
    <name evidence="9" type="ORF">MM415B01892_0016</name>
</gene>
<dbReference type="GO" id="GO:0005829">
    <property type="term" value="C:cytosol"/>
    <property type="evidence" value="ECO:0007669"/>
    <property type="project" value="TreeGrafter"/>
</dbReference>
<evidence type="ECO:0000256" key="1">
    <source>
        <dbReference type="ARBA" id="ARBA00001928"/>
    </source>
</evidence>
<evidence type="ECO:0000256" key="2">
    <source>
        <dbReference type="ARBA" id="ARBA00022793"/>
    </source>
</evidence>
<sequence>MNDEIKPTFGTHLILDLRCCDENKLKDYKLIFDILYELPEKIGMIKITQPYVFPYSGLVPEDKGITGTVIIAESHISIHTFQEKDYCFVDVFSCKPFDYKYASDFIITAFNSKDYDEKVIERGINFRR</sequence>
<dbReference type="AlphaFoldDB" id="A0A6M3IGE9"/>
<dbReference type="GO" id="GO:0008295">
    <property type="term" value="P:spermidine biosynthetic process"/>
    <property type="evidence" value="ECO:0007669"/>
    <property type="project" value="InterPro"/>
</dbReference>
<dbReference type="EMBL" id="MT141208">
    <property type="protein sequence ID" value="QJA56258.1"/>
    <property type="molecule type" value="Genomic_DNA"/>
</dbReference>
<comment type="cofactor">
    <cofactor evidence="1">
        <name>pyruvate</name>
        <dbReference type="ChEBI" id="CHEBI:15361"/>
    </cofactor>
</comment>
<dbReference type="Gene3D" id="3.60.90.10">
    <property type="entry name" value="S-adenosylmethionine decarboxylase"/>
    <property type="match status" value="1"/>
</dbReference>
<dbReference type="PANTHER" id="PTHR33866:SF2">
    <property type="entry name" value="S-ADENOSYLMETHIONINE DECARBOXYLASE PROENZYME"/>
    <property type="match status" value="1"/>
</dbReference>
<reference evidence="9" key="1">
    <citation type="submission" date="2020-03" db="EMBL/GenBank/DDBJ databases">
        <title>The deep terrestrial virosphere.</title>
        <authorList>
            <person name="Holmfeldt K."/>
            <person name="Nilsson E."/>
            <person name="Simone D."/>
            <person name="Lopez-Fernandez M."/>
            <person name="Wu X."/>
            <person name="de Brujin I."/>
            <person name="Lundin D."/>
            <person name="Andersson A."/>
            <person name="Bertilsson S."/>
            <person name="Dopson M."/>
        </authorList>
    </citation>
    <scope>NUCLEOTIDE SEQUENCE</scope>
    <source>
        <strain evidence="9">MM415B01892</strain>
    </source>
</reference>
<accession>A0A6M3IGE9</accession>
<keyword evidence="4" id="KW-0620">Polyamine biosynthesis</keyword>
<dbReference type="SUPFAM" id="SSF56276">
    <property type="entry name" value="S-adenosylmethionine decarboxylase"/>
    <property type="match status" value="1"/>
</dbReference>
<protein>
    <submittedName>
        <fullName evidence="9">Putative S-adenosylmethionine decarboxylase</fullName>
    </submittedName>
</protein>
<dbReference type="InterPro" id="IPR003826">
    <property type="entry name" value="AdoMetDC_fam_prok"/>
</dbReference>
<evidence type="ECO:0000313" key="9">
    <source>
        <dbReference type="EMBL" id="QJA56258.1"/>
    </source>
</evidence>
<proteinExistence type="predicted"/>
<dbReference type="InterPro" id="IPR017716">
    <property type="entry name" value="S-AdoMet_deCOase_pro-enz"/>
</dbReference>